<sequence length="523" mass="60856">MVNVSLVHFDTPTNAERLYLSYCISAFNCMDANVKVWQITEGNCFETTSAIKASIPELIICFINITTGHLLGEFGRCLSDDYRAHVTACFKIPTLYYNEMLEEYSFLDSVIIGEFDETVRELGRVIAEKGHLHSCRGIAYRDGSLYKLTEKRRTLDNIDELPFPDRSRLYQEHLLFHVLGSRGCEGHCTFCDENVLYSNKVRYRSITNIMDEIDNLVYKHNCKFVAFSDPSFCNSENRFQRLEELYIQLSKRDYWIQFYMNLRAEVIDDALVPYIKKLTEVGLGKIFVGIESFNDADLKLYGKLADMKKNINTISILNKIPSLELECGNIWFQPYTSVEGLLNNVINTQKMEVPIHLHQMINKVRIYSCTTLTKKIMKDGLLDADCNQSSKRFSFKYNYKFKSNEVATIYNCLLECMRIYPFAYSEWEPFIVQRYTHFFGTDALANRINEAYDNWVTAASNYCLSLLEELLTFGLSSKIDPYELALRRTQEFIDQSGELYNIMKRSITRATIQLSKYNEMIYK</sequence>
<dbReference type="Proteomes" id="UP000596739">
    <property type="component" value="Unassembled WGS sequence"/>
</dbReference>
<evidence type="ECO:0000256" key="1">
    <source>
        <dbReference type="ARBA" id="ARBA00001966"/>
    </source>
</evidence>
<keyword evidence="8" id="KW-1185">Reference proteome</keyword>
<evidence type="ECO:0000256" key="5">
    <source>
        <dbReference type="ARBA" id="ARBA00023014"/>
    </source>
</evidence>
<dbReference type="RefSeq" id="WP_200269365.1">
    <property type="nucleotide sequence ID" value="NZ_JAENHN010000037.1"/>
</dbReference>
<dbReference type="Pfam" id="PF04055">
    <property type="entry name" value="Radical_SAM"/>
    <property type="match status" value="1"/>
</dbReference>
<dbReference type="PANTHER" id="PTHR43409:SF7">
    <property type="entry name" value="BLL1977 PROTEIN"/>
    <property type="match status" value="1"/>
</dbReference>
<protein>
    <recommendedName>
        <fullName evidence="6">Elp3/MiaA/NifB-like radical SAM core domain-containing protein</fullName>
    </recommendedName>
</protein>
<dbReference type="SFLD" id="SFLDG01082">
    <property type="entry name" value="B12-binding_domain_containing"/>
    <property type="match status" value="1"/>
</dbReference>
<evidence type="ECO:0000256" key="3">
    <source>
        <dbReference type="ARBA" id="ARBA00022723"/>
    </source>
</evidence>
<dbReference type="Gene3D" id="3.80.30.20">
    <property type="entry name" value="tm_1862 like domain"/>
    <property type="match status" value="1"/>
</dbReference>
<dbReference type="SFLD" id="SFLDS00029">
    <property type="entry name" value="Radical_SAM"/>
    <property type="match status" value="1"/>
</dbReference>
<dbReference type="SUPFAM" id="SSF102114">
    <property type="entry name" value="Radical SAM enzymes"/>
    <property type="match status" value="1"/>
</dbReference>
<keyword evidence="5" id="KW-0411">Iron-sulfur</keyword>
<accession>A0ABS1EPL4</accession>
<dbReference type="InterPro" id="IPR058240">
    <property type="entry name" value="rSAM_sf"/>
</dbReference>
<dbReference type="PANTHER" id="PTHR43409">
    <property type="entry name" value="ANAEROBIC MAGNESIUM-PROTOPORPHYRIN IX MONOMETHYL ESTER CYCLASE-RELATED"/>
    <property type="match status" value="1"/>
</dbReference>
<name>A0ABS1EPL4_9CLOT</name>
<feature type="domain" description="Elp3/MiaA/NifB-like radical SAM core" evidence="6">
    <location>
        <begin position="174"/>
        <end position="395"/>
    </location>
</feature>
<dbReference type="SMART" id="SM00729">
    <property type="entry name" value="Elp3"/>
    <property type="match status" value="1"/>
</dbReference>
<evidence type="ECO:0000313" key="7">
    <source>
        <dbReference type="EMBL" id="MBK1811295.1"/>
    </source>
</evidence>
<evidence type="ECO:0000256" key="4">
    <source>
        <dbReference type="ARBA" id="ARBA00023004"/>
    </source>
</evidence>
<keyword evidence="2" id="KW-0949">S-adenosyl-L-methionine</keyword>
<reference evidence="8" key="1">
    <citation type="submission" date="2021-01" db="EMBL/GenBank/DDBJ databases">
        <title>Genome public.</title>
        <authorList>
            <person name="Liu C."/>
            <person name="Sun Q."/>
        </authorList>
    </citation>
    <scope>NUCLEOTIDE SEQUENCE [LARGE SCALE GENOMIC DNA]</scope>
    <source>
        <strain evidence="8">YIM B02505</strain>
    </source>
</reference>
<organism evidence="7 8">
    <name type="scientific">Clostridium yunnanense</name>
    <dbReference type="NCBI Taxonomy" id="2800325"/>
    <lineage>
        <taxon>Bacteria</taxon>
        <taxon>Bacillati</taxon>
        <taxon>Bacillota</taxon>
        <taxon>Clostridia</taxon>
        <taxon>Eubacteriales</taxon>
        <taxon>Clostridiaceae</taxon>
        <taxon>Clostridium</taxon>
    </lineage>
</organism>
<comment type="cofactor">
    <cofactor evidence="1">
        <name>[4Fe-4S] cluster</name>
        <dbReference type="ChEBI" id="CHEBI:49883"/>
    </cofactor>
</comment>
<comment type="caution">
    <text evidence="7">The sequence shown here is derived from an EMBL/GenBank/DDBJ whole genome shotgun (WGS) entry which is preliminary data.</text>
</comment>
<dbReference type="InterPro" id="IPR006638">
    <property type="entry name" value="Elp3/MiaA/NifB-like_rSAM"/>
</dbReference>
<evidence type="ECO:0000256" key="2">
    <source>
        <dbReference type="ARBA" id="ARBA00022691"/>
    </source>
</evidence>
<dbReference type="EMBL" id="JAENHN010000037">
    <property type="protein sequence ID" value="MBK1811295.1"/>
    <property type="molecule type" value="Genomic_DNA"/>
</dbReference>
<dbReference type="InterPro" id="IPR051198">
    <property type="entry name" value="BchE-like"/>
</dbReference>
<keyword evidence="4" id="KW-0408">Iron</keyword>
<evidence type="ECO:0000259" key="6">
    <source>
        <dbReference type="SMART" id="SM00729"/>
    </source>
</evidence>
<proteinExistence type="predicted"/>
<gene>
    <name evidence="7" type="ORF">JHL18_11725</name>
</gene>
<dbReference type="InterPro" id="IPR007197">
    <property type="entry name" value="rSAM"/>
</dbReference>
<evidence type="ECO:0000313" key="8">
    <source>
        <dbReference type="Proteomes" id="UP000596739"/>
    </source>
</evidence>
<keyword evidence="3" id="KW-0479">Metal-binding</keyword>
<dbReference type="InterPro" id="IPR023404">
    <property type="entry name" value="rSAM_horseshoe"/>
</dbReference>